<evidence type="ECO:0000256" key="9">
    <source>
        <dbReference type="ARBA" id="ARBA00061434"/>
    </source>
</evidence>
<dbReference type="PANTHER" id="PTHR47354">
    <property type="entry name" value="NADH OXIDOREDUCTASE HCR"/>
    <property type="match status" value="1"/>
</dbReference>
<dbReference type="SUPFAM" id="SSF63380">
    <property type="entry name" value="Riboflavin synthase domain-like"/>
    <property type="match status" value="1"/>
</dbReference>
<dbReference type="Pfam" id="PF00175">
    <property type="entry name" value="NAD_binding_1"/>
    <property type="match status" value="1"/>
</dbReference>
<name>A0ABU0VW88_9RHOB</name>
<keyword evidence="6" id="KW-0560">Oxidoreductase</keyword>
<keyword evidence="2" id="KW-0285">Flavoprotein</keyword>
<dbReference type="SUPFAM" id="SSF52343">
    <property type="entry name" value="Ferredoxin reductase-like, C-terminal NADP-linked domain"/>
    <property type="match status" value="1"/>
</dbReference>
<evidence type="ECO:0000256" key="3">
    <source>
        <dbReference type="ARBA" id="ARBA00022714"/>
    </source>
</evidence>
<dbReference type="InterPro" id="IPR012675">
    <property type="entry name" value="Beta-grasp_dom_sf"/>
</dbReference>
<accession>A0ABU0VW88</accession>
<dbReference type="RefSeq" id="WP_306679717.1">
    <property type="nucleotide sequence ID" value="NZ_JAVDBT010000005.1"/>
</dbReference>
<dbReference type="InterPro" id="IPR050415">
    <property type="entry name" value="MRET"/>
</dbReference>
<organism evidence="12 13">
    <name type="scientific">Pseudogemmobacter lacusdianii</name>
    <dbReference type="NCBI Taxonomy" id="3069608"/>
    <lineage>
        <taxon>Bacteria</taxon>
        <taxon>Pseudomonadati</taxon>
        <taxon>Pseudomonadota</taxon>
        <taxon>Alphaproteobacteria</taxon>
        <taxon>Rhodobacterales</taxon>
        <taxon>Paracoccaceae</taxon>
        <taxon>Pseudogemmobacter</taxon>
    </lineage>
</organism>
<comment type="cofactor">
    <cofactor evidence="1">
        <name>FAD</name>
        <dbReference type="ChEBI" id="CHEBI:57692"/>
    </cofactor>
</comment>
<feature type="domain" description="2Fe-2S ferredoxin-type" evidence="10">
    <location>
        <begin position="286"/>
        <end position="370"/>
    </location>
</feature>
<dbReference type="SUPFAM" id="SSF54292">
    <property type="entry name" value="2Fe-2S ferredoxin-like"/>
    <property type="match status" value="1"/>
</dbReference>
<dbReference type="PROSITE" id="PS51085">
    <property type="entry name" value="2FE2S_FER_2"/>
    <property type="match status" value="1"/>
</dbReference>
<dbReference type="PRINTS" id="PR00406">
    <property type="entry name" value="CYTB5RDTASE"/>
</dbReference>
<feature type="domain" description="FAD-binding FR-type" evidence="11">
    <location>
        <begin position="12"/>
        <end position="125"/>
    </location>
</feature>
<dbReference type="Pfam" id="PF00111">
    <property type="entry name" value="Fer2"/>
    <property type="match status" value="1"/>
</dbReference>
<dbReference type="InterPro" id="IPR017927">
    <property type="entry name" value="FAD-bd_FR_type"/>
</dbReference>
<dbReference type="InterPro" id="IPR006058">
    <property type="entry name" value="2Fe2S_fd_BS"/>
</dbReference>
<dbReference type="CDD" id="cd00207">
    <property type="entry name" value="fer2"/>
    <property type="match status" value="1"/>
</dbReference>
<protein>
    <submittedName>
        <fullName evidence="12">2Fe-2S iron-sulfur cluster-binding protein</fullName>
    </submittedName>
</protein>
<dbReference type="CDD" id="cd06184">
    <property type="entry name" value="flavohem_like_fad_nad_binding"/>
    <property type="match status" value="1"/>
</dbReference>
<dbReference type="Gene3D" id="3.40.50.80">
    <property type="entry name" value="Nucleotide-binding domain of ferredoxin-NADP reductase (FNR) module"/>
    <property type="match status" value="1"/>
</dbReference>
<dbReference type="Pfam" id="PF00970">
    <property type="entry name" value="FAD_binding_6"/>
    <property type="match status" value="1"/>
</dbReference>
<evidence type="ECO:0000256" key="7">
    <source>
        <dbReference type="ARBA" id="ARBA00023004"/>
    </source>
</evidence>
<evidence type="ECO:0000256" key="2">
    <source>
        <dbReference type="ARBA" id="ARBA00022630"/>
    </source>
</evidence>
<evidence type="ECO:0000256" key="8">
    <source>
        <dbReference type="ARBA" id="ARBA00023014"/>
    </source>
</evidence>
<keyword evidence="13" id="KW-1185">Reference proteome</keyword>
<evidence type="ECO:0000259" key="10">
    <source>
        <dbReference type="PROSITE" id="PS51085"/>
    </source>
</evidence>
<dbReference type="PROSITE" id="PS51384">
    <property type="entry name" value="FAD_FR"/>
    <property type="match status" value="1"/>
</dbReference>
<dbReference type="EMBL" id="JAVDBT010000005">
    <property type="protein sequence ID" value="MDQ2066021.1"/>
    <property type="molecule type" value="Genomic_DNA"/>
</dbReference>
<dbReference type="PROSITE" id="PS00197">
    <property type="entry name" value="2FE2S_FER_1"/>
    <property type="match status" value="1"/>
</dbReference>
<comment type="caution">
    <text evidence="12">The sequence shown here is derived from an EMBL/GenBank/DDBJ whole genome shotgun (WGS) entry which is preliminary data.</text>
</comment>
<keyword evidence="3" id="KW-0001">2Fe-2S</keyword>
<dbReference type="InterPro" id="IPR017938">
    <property type="entry name" value="Riboflavin_synthase-like_b-brl"/>
</dbReference>
<proteinExistence type="inferred from homology"/>
<keyword evidence="5" id="KW-0274">FAD</keyword>
<dbReference type="InterPro" id="IPR036010">
    <property type="entry name" value="2Fe-2S_ferredoxin-like_sf"/>
</dbReference>
<comment type="similarity">
    <text evidence="9">In the N-terminal section; belongs to the FAD-binding oxidoreductase type 6 family.</text>
</comment>
<evidence type="ECO:0000256" key="5">
    <source>
        <dbReference type="ARBA" id="ARBA00022827"/>
    </source>
</evidence>
<evidence type="ECO:0000259" key="11">
    <source>
        <dbReference type="PROSITE" id="PS51384"/>
    </source>
</evidence>
<dbReference type="Gene3D" id="3.10.20.30">
    <property type="match status" value="1"/>
</dbReference>
<dbReference type="Proteomes" id="UP001239680">
    <property type="component" value="Unassembled WGS sequence"/>
</dbReference>
<gene>
    <name evidence="12" type="ORF">Q9295_06540</name>
</gene>
<evidence type="ECO:0000256" key="6">
    <source>
        <dbReference type="ARBA" id="ARBA00023002"/>
    </source>
</evidence>
<keyword evidence="8" id="KW-0411">Iron-sulfur</keyword>
<evidence type="ECO:0000313" key="13">
    <source>
        <dbReference type="Proteomes" id="UP001239680"/>
    </source>
</evidence>
<dbReference type="InterPro" id="IPR001433">
    <property type="entry name" value="OxRdtase_FAD/NAD-bd"/>
</dbReference>
<evidence type="ECO:0000313" key="12">
    <source>
        <dbReference type="EMBL" id="MDQ2066021.1"/>
    </source>
</evidence>
<evidence type="ECO:0000256" key="4">
    <source>
        <dbReference type="ARBA" id="ARBA00022723"/>
    </source>
</evidence>
<keyword evidence="4" id="KW-0479">Metal-binding</keyword>
<dbReference type="Gene3D" id="2.40.30.10">
    <property type="entry name" value="Translation factors"/>
    <property type="match status" value="1"/>
</dbReference>
<dbReference type="InterPro" id="IPR001041">
    <property type="entry name" value="2Fe-2S_ferredoxin-type"/>
</dbReference>
<dbReference type="InterPro" id="IPR039261">
    <property type="entry name" value="FNR_nucleotide-bd"/>
</dbReference>
<reference evidence="12 13" key="1">
    <citation type="submission" date="2023-08" db="EMBL/GenBank/DDBJ databases">
        <title>Characterization of two Paracoccaceae strains isolated from Phycosphere and proposal of Xinfangfangia lacusdiani sp. nov.</title>
        <authorList>
            <person name="Deng Y."/>
            <person name="Zhang Y.Q."/>
        </authorList>
    </citation>
    <scope>NUCLEOTIDE SEQUENCE [LARGE SCALE GENOMIC DNA]</scope>
    <source>
        <strain evidence="12 13">CPCC 101601</strain>
    </source>
</reference>
<dbReference type="InterPro" id="IPR008333">
    <property type="entry name" value="Cbr1-like_FAD-bd_dom"/>
</dbReference>
<evidence type="ECO:0000256" key="1">
    <source>
        <dbReference type="ARBA" id="ARBA00001974"/>
    </source>
</evidence>
<dbReference type="PANTHER" id="PTHR47354:SF6">
    <property type="entry name" value="NADH OXIDOREDUCTASE HCR"/>
    <property type="match status" value="1"/>
</dbReference>
<keyword evidence="7" id="KW-0408">Iron</keyword>
<sequence>MTANDRPASGKAGFRGLKVVAKTVESSLITSIYLEAEDGSVLPSFRPGQFLVFKFPAENDKGYVLRNYSLSGAPDDQMRYRISVKREPAAGPDLPVGFGSNHLHDQVEIGDVLSVEGPRGEFVLDEQSDRPVVLLSGGVGLTPMVSMLHALAQRSERRALFVHACENGDVHALRREVDAVIGQRAGLAAHYRYRMPLDADRSAGHFHGEGVITREVLQELLCLDDYEFYLCGPPGFMQAVYQTLRGLGVAKDRIAYEFFGPATVLDTEVKPIVAAAPVAAPAEAGEAITVEFRKSGITVAWDDATGSILDLAENAGLTPDFSCRAGICGTCVARSLSGEVSYFEDPLDEMGEGEVLLCCSRPKTALVLDL</sequence>